<evidence type="ECO:0000256" key="4">
    <source>
        <dbReference type="ARBA" id="ARBA00022679"/>
    </source>
</evidence>
<dbReference type="InterPro" id="IPR011639">
    <property type="entry name" value="MethylTrfase_TaqI-like_dom"/>
</dbReference>
<dbReference type="PANTHER" id="PTHR33841">
    <property type="entry name" value="DNA METHYLTRANSFERASE YEEA-RELATED"/>
    <property type="match status" value="1"/>
</dbReference>
<dbReference type="PROSITE" id="PS00092">
    <property type="entry name" value="N6_MTASE"/>
    <property type="match status" value="1"/>
</dbReference>
<accession>A0A2T5GPF2</accession>
<protein>
    <recommendedName>
        <fullName evidence="2">site-specific DNA-methyltransferase (adenine-specific)</fullName>
        <ecNumber evidence="2">2.1.1.72</ecNumber>
    </recommendedName>
</protein>
<keyword evidence="3 9" id="KW-0489">Methyltransferase</keyword>
<keyword evidence="4" id="KW-0808">Transferase</keyword>
<comment type="similarity">
    <text evidence="1">Belongs to the N(4)/N(6)-methyltransferase family.</text>
</comment>
<evidence type="ECO:0000256" key="1">
    <source>
        <dbReference type="ARBA" id="ARBA00006594"/>
    </source>
</evidence>
<evidence type="ECO:0000256" key="6">
    <source>
        <dbReference type="ARBA" id="ARBA00047942"/>
    </source>
</evidence>
<dbReference type="Gene3D" id="3.40.50.150">
    <property type="entry name" value="Vaccinia Virus protein VP39"/>
    <property type="match status" value="1"/>
</dbReference>
<dbReference type="InterPro" id="IPR050953">
    <property type="entry name" value="N4_N6_ade-DNA_methylase"/>
</dbReference>
<dbReference type="InterPro" id="IPR054520">
    <property type="entry name" value="M_Eco57I_C"/>
</dbReference>
<evidence type="ECO:0000259" key="7">
    <source>
        <dbReference type="Pfam" id="PF07669"/>
    </source>
</evidence>
<feature type="domain" description="Type II methyltransferase M.TaqI-like" evidence="7">
    <location>
        <begin position="92"/>
        <end position="196"/>
    </location>
</feature>
<dbReference type="GO" id="GO:0009007">
    <property type="term" value="F:site-specific DNA-methyltransferase (adenine-specific) activity"/>
    <property type="evidence" value="ECO:0007669"/>
    <property type="project" value="UniProtKB-EC"/>
</dbReference>
<evidence type="ECO:0000256" key="2">
    <source>
        <dbReference type="ARBA" id="ARBA00011900"/>
    </source>
</evidence>
<dbReference type="EMBL" id="QAOG01000002">
    <property type="protein sequence ID" value="PTQ61210.1"/>
    <property type="molecule type" value="Genomic_DNA"/>
</dbReference>
<evidence type="ECO:0000259" key="8">
    <source>
        <dbReference type="Pfam" id="PF22837"/>
    </source>
</evidence>
<dbReference type="AlphaFoldDB" id="A0A2T5GPF2"/>
<comment type="caution">
    <text evidence="9">The sequence shown here is derived from an EMBL/GenBank/DDBJ whole genome shotgun (WGS) entry which is preliminary data.</text>
</comment>
<dbReference type="Pfam" id="PF07669">
    <property type="entry name" value="Eco57I"/>
    <property type="match status" value="1"/>
</dbReference>
<dbReference type="InterPro" id="IPR002052">
    <property type="entry name" value="DNA_methylase_N6_adenine_CS"/>
</dbReference>
<dbReference type="PRINTS" id="PR00507">
    <property type="entry name" value="N12N6MTFRASE"/>
</dbReference>
<dbReference type="InterPro" id="IPR029063">
    <property type="entry name" value="SAM-dependent_MTases_sf"/>
</dbReference>
<organism evidence="9 10">
    <name type="scientific">Sphingomonas aurantiaca</name>
    <dbReference type="NCBI Taxonomy" id="185949"/>
    <lineage>
        <taxon>Bacteria</taxon>
        <taxon>Pseudomonadati</taxon>
        <taxon>Pseudomonadota</taxon>
        <taxon>Alphaproteobacteria</taxon>
        <taxon>Sphingomonadales</taxon>
        <taxon>Sphingomonadaceae</taxon>
        <taxon>Sphingomonas</taxon>
    </lineage>
</organism>
<comment type="catalytic activity">
    <reaction evidence="6">
        <text>a 2'-deoxyadenosine in DNA + S-adenosyl-L-methionine = an N(6)-methyl-2'-deoxyadenosine in DNA + S-adenosyl-L-homocysteine + H(+)</text>
        <dbReference type="Rhea" id="RHEA:15197"/>
        <dbReference type="Rhea" id="RHEA-COMP:12418"/>
        <dbReference type="Rhea" id="RHEA-COMP:12419"/>
        <dbReference type="ChEBI" id="CHEBI:15378"/>
        <dbReference type="ChEBI" id="CHEBI:57856"/>
        <dbReference type="ChEBI" id="CHEBI:59789"/>
        <dbReference type="ChEBI" id="CHEBI:90615"/>
        <dbReference type="ChEBI" id="CHEBI:90616"/>
        <dbReference type="EC" id="2.1.1.72"/>
    </reaction>
</comment>
<dbReference type="GO" id="GO:0032259">
    <property type="term" value="P:methylation"/>
    <property type="evidence" value="ECO:0007669"/>
    <property type="project" value="UniProtKB-KW"/>
</dbReference>
<dbReference type="EC" id="2.1.1.72" evidence="2"/>
<dbReference type="SUPFAM" id="SSF53335">
    <property type="entry name" value="S-adenosyl-L-methionine-dependent methyltransferases"/>
    <property type="match status" value="1"/>
</dbReference>
<feature type="domain" description="Type II methyltransferase M.Eco57I C-terminal" evidence="8">
    <location>
        <begin position="248"/>
        <end position="498"/>
    </location>
</feature>
<proteinExistence type="inferred from homology"/>
<dbReference type="Pfam" id="PF22837">
    <property type="entry name" value="M_Eco57I_C"/>
    <property type="match status" value="1"/>
</dbReference>
<evidence type="ECO:0000256" key="3">
    <source>
        <dbReference type="ARBA" id="ARBA00022603"/>
    </source>
</evidence>
<dbReference type="PANTHER" id="PTHR33841:SF5">
    <property type="entry name" value="DNA METHYLASE (MODIFICATION METHYLASE) (METHYLTRANSFERASE)-RELATED"/>
    <property type="match status" value="1"/>
</dbReference>
<sequence>MVNDKKTGSFFTPDPLAVSIVNHLALTLNASKQSSLAVLEPSVGNGAFVTALSKTKTIQNRVSILHGVDIEPAFVDACEDIALTVPEVRFFREDFIDFQGRESGYDIIIGNPPYVSYKHLSAEKVNGARAIFNENGLAKGDFRNLWTLFLLKSASLLKDDGIMAFVLPKEVVYVNHAGWLRSRLLRDFTRVEVFVFDELHFEHAVQDVAVIFCYRNHDSAGFYVGEGKGGSINPSDLRLIEIDKFYGSKWSQFKISDLDNGLLSRCTTGFFPVQKYCIAVAGIVPAANDFFVIDASKVEELEAKSFVRKIVSKSNYLGKDLVLNDQVMNRIVDAGLPAFLLTGYDFDEPPTGISEYLKAGEDLALDQRYKMVRRNPWHRIPGIWSSDAVFFKRIGELPKFVLNDVAALVTDTAYRVTALEGVDLRSLIFSFYNSATMVAAELQGRTYGGGVLELTPNEFKRLPVPFSRVSETEFQEFVAHIKTHSFSDALARQDDYLLPRAGVSNADIAAIQQVRHELYVKRLKKGKIKP</sequence>
<keyword evidence="10" id="KW-1185">Reference proteome</keyword>
<keyword evidence="5" id="KW-0949">S-adenosyl-L-methionine</keyword>
<evidence type="ECO:0000313" key="10">
    <source>
        <dbReference type="Proteomes" id="UP000244189"/>
    </source>
</evidence>
<evidence type="ECO:0000256" key="5">
    <source>
        <dbReference type="ARBA" id="ARBA00022691"/>
    </source>
</evidence>
<gene>
    <name evidence="9" type="ORF">C8J26_1536</name>
</gene>
<dbReference type="GO" id="GO:0003676">
    <property type="term" value="F:nucleic acid binding"/>
    <property type="evidence" value="ECO:0007669"/>
    <property type="project" value="InterPro"/>
</dbReference>
<evidence type="ECO:0000313" key="9">
    <source>
        <dbReference type="EMBL" id="PTQ61210.1"/>
    </source>
</evidence>
<dbReference type="GO" id="GO:0006304">
    <property type="term" value="P:DNA modification"/>
    <property type="evidence" value="ECO:0007669"/>
    <property type="project" value="InterPro"/>
</dbReference>
<reference evidence="9 10" key="1">
    <citation type="submission" date="2018-04" db="EMBL/GenBank/DDBJ databases">
        <title>Genomic Encyclopedia of Type Strains, Phase III (KMG-III): the genomes of soil and plant-associated and newly described type strains.</title>
        <authorList>
            <person name="Whitman W."/>
        </authorList>
    </citation>
    <scope>NUCLEOTIDE SEQUENCE [LARGE SCALE GENOMIC DNA]</scope>
    <source>
        <strain evidence="9 10">MA101b</strain>
    </source>
</reference>
<dbReference type="RefSeq" id="WP_107957367.1">
    <property type="nucleotide sequence ID" value="NZ_QAOG01000002.1"/>
</dbReference>
<name>A0A2T5GPF2_9SPHN</name>
<dbReference type="Proteomes" id="UP000244189">
    <property type="component" value="Unassembled WGS sequence"/>
</dbReference>